<keyword evidence="5" id="KW-0479">Metal-binding</keyword>
<evidence type="ECO:0000256" key="8">
    <source>
        <dbReference type="ARBA" id="ARBA00023014"/>
    </source>
</evidence>
<keyword evidence="3" id="KW-0285">Flavoprotein</keyword>
<dbReference type="GO" id="GO:0051536">
    <property type="term" value="F:iron-sulfur cluster binding"/>
    <property type="evidence" value="ECO:0007669"/>
    <property type="project" value="UniProtKB-KW"/>
</dbReference>
<comment type="cofactor">
    <cofactor evidence="1">
        <name>FMN</name>
        <dbReference type="ChEBI" id="CHEBI:58210"/>
    </cofactor>
</comment>
<keyword evidence="6" id="KW-0560">Oxidoreductase</keyword>
<dbReference type="InterPro" id="IPR001155">
    <property type="entry name" value="OxRdtase_FMN_N"/>
</dbReference>
<evidence type="ECO:0000256" key="5">
    <source>
        <dbReference type="ARBA" id="ARBA00022723"/>
    </source>
</evidence>
<evidence type="ECO:0000256" key="1">
    <source>
        <dbReference type="ARBA" id="ARBA00001917"/>
    </source>
</evidence>
<keyword evidence="7" id="KW-0408">Iron</keyword>
<evidence type="ECO:0000256" key="3">
    <source>
        <dbReference type="ARBA" id="ARBA00022630"/>
    </source>
</evidence>
<keyword evidence="8" id="KW-0411">Iron-sulfur</keyword>
<keyword evidence="4" id="KW-0288">FMN</keyword>
<name>A0A6J7HM31_9ZZZZ</name>
<proteinExistence type="predicted"/>
<evidence type="ECO:0000256" key="9">
    <source>
        <dbReference type="SAM" id="MobiDB-lite"/>
    </source>
</evidence>
<evidence type="ECO:0000259" key="10">
    <source>
        <dbReference type="Pfam" id="PF00724"/>
    </source>
</evidence>
<evidence type="ECO:0000256" key="2">
    <source>
        <dbReference type="ARBA" id="ARBA00001966"/>
    </source>
</evidence>
<evidence type="ECO:0000313" key="11">
    <source>
        <dbReference type="EMBL" id="CAB4920408.1"/>
    </source>
</evidence>
<evidence type="ECO:0000256" key="6">
    <source>
        <dbReference type="ARBA" id="ARBA00023002"/>
    </source>
</evidence>
<dbReference type="PANTHER" id="PTHR42917:SF2">
    <property type="entry name" value="2,4-DIENOYL-COA REDUCTASE [(2E)-ENOYL-COA-PRODUCING]"/>
    <property type="match status" value="1"/>
</dbReference>
<accession>A0A6J7HM31</accession>
<protein>
    <submittedName>
        <fullName evidence="11">Unannotated protein</fullName>
    </submittedName>
</protein>
<gene>
    <name evidence="11" type="ORF">UFOPK3674_00514</name>
</gene>
<organism evidence="11">
    <name type="scientific">freshwater metagenome</name>
    <dbReference type="NCBI Taxonomy" id="449393"/>
    <lineage>
        <taxon>unclassified sequences</taxon>
        <taxon>metagenomes</taxon>
        <taxon>ecological metagenomes</taxon>
    </lineage>
</organism>
<dbReference type="PANTHER" id="PTHR42917">
    <property type="entry name" value="2,4-DIENOYL-COA REDUCTASE"/>
    <property type="match status" value="1"/>
</dbReference>
<dbReference type="AlphaFoldDB" id="A0A6J7HM31"/>
<dbReference type="EMBL" id="CAFBMX010000002">
    <property type="protein sequence ID" value="CAB4920408.1"/>
    <property type="molecule type" value="Genomic_DNA"/>
</dbReference>
<dbReference type="GO" id="GO:0010181">
    <property type="term" value="F:FMN binding"/>
    <property type="evidence" value="ECO:0007669"/>
    <property type="project" value="InterPro"/>
</dbReference>
<dbReference type="GO" id="GO:0046872">
    <property type="term" value="F:metal ion binding"/>
    <property type="evidence" value="ECO:0007669"/>
    <property type="project" value="UniProtKB-KW"/>
</dbReference>
<feature type="region of interest" description="Disordered" evidence="9">
    <location>
        <begin position="112"/>
        <end position="139"/>
    </location>
</feature>
<dbReference type="InterPro" id="IPR013785">
    <property type="entry name" value="Aldolase_TIM"/>
</dbReference>
<feature type="compositionally biased region" description="Polar residues" evidence="9">
    <location>
        <begin position="125"/>
        <end position="137"/>
    </location>
</feature>
<dbReference type="Gene3D" id="3.20.20.70">
    <property type="entry name" value="Aldolase class I"/>
    <property type="match status" value="1"/>
</dbReference>
<dbReference type="SUPFAM" id="SSF51395">
    <property type="entry name" value="FMN-linked oxidoreductases"/>
    <property type="match status" value="1"/>
</dbReference>
<reference evidence="11" key="1">
    <citation type="submission" date="2020-05" db="EMBL/GenBank/DDBJ databases">
        <authorList>
            <person name="Chiriac C."/>
            <person name="Salcher M."/>
            <person name="Ghai R."/>
            <person name="Kavagutti S V."/>
        </authorList>
    </citation>
    <scope>NUCLEOTIDE SEQUENCE</scope>
</reference>
<feature type="domain" description="NADH:flavin oxidoreductase/NADH oxidase N-terminal" evidence="10">
    <location>
        <begin position="9"/>
        <end position="303"/>
    </location>
</feature>
<dbReference type="GO" id="GO:0016491">
    <property type="term" value="F:oxidoreductase activity"/>
    <property type="evidence" value="ECO:0007669"/>
    <property type="project" value="UniProtKB-KW"/>
</dbReference>
<evidence type="ECO:0000256" key="4">
    <source>
        <dbReference type="ARBA" id="ARBA00022643"/>
    </source>
</evidence>
<sequence length="395" mass="43019">MTTINIERLFEPITINGLTLSNRFVVPAMQQALSRDGDPTSDLADFYSSRVAGGAGLVITESTAIDHWSANWQPMATRLWPSTLASWKSMVDGVKNQGGKIFVQLWHPGSMRTPPEGKTFERESLSPSGLASGSTESGRPMTRAEMIEIRDAYVSTAVAAKGLGCDGVEVHGAHGYLLDQFLWADTNVRDDEWGGAALENRLRFPAEVVRAIRHAVGPDFPIGYRLSQWKEIDFDGKIAQSPQEFELILKTLRDAGVDLFNVSVRRFDTPEWDGSDLGLAGWAKTFTDAPVITVGGVGLTSDLASELWEGAPTKNDTEATLARLITRFDNGEFDLVAVGRAHLADGEWVSKVREGRYDEILSYSPEILLKIAAGWSDAPGDAAHSHTVEEAGITA</sequence>
<comment type="cofactor">
    <cofactor evidence="2">
        <name>[4Fe-4S] cluster</name>
        <dbReference type="ChEBI" id="CHEBI:49883"/>
    </cofactor>
</comment>
<dbReference type="InterPro" id="IPR051793">
    <property type="entry name" value="NADH:flavin_oxidoreductase"/>
</dbReference>
<evidence type="ECO:0000256" key="7">
    <source>
        <dbReference type="ARBA" id="ARBA00023004"/>
    </source>
</evidence>
<dbReference type="Pfam" id="PF00724">
    <property type="entry name" value="Oxidored_FMN"/>
    <property type="match status" value="1"/>
</dbReference>